<dbReference type="Proteomes" id="UP000735302">
    <property type="component" value="Unassembled WGS sequence"/>
</dbReference>
<name>A0AAV3Y5B4_9GAST</name>
<evidence type="ECO:0000313" key="1">
    <source>
        <dbReference type="EMBL" id="GFN78274.1"/>
    </source>
</evidence>
<sequence>MMRKLFTVGVVDNIDRNLNSTTAPDSLREQSWRNSKSKLSMEVQMTQTTTSIAQFPRLIIALEIMGNPFREEQPLPLFY</sequence>
<comment type="caution">
    <text evidence="1">The sequence shown here is derived from an EMBL/GenBank/DDBJ whole genome shotgun (WGS) entry which is preliminary data.</text>
</comment>
<protein>
    <submittedName>
        <fullName evidence="1">Uncharacterized protein</fullName>
    </submittedName>
</protein>
<organism evidence="1 2">
    <name type="scientific">Plakobranchus ocellatus</name>
    <dbReference type="NCBI Taxonomy" id="259542"/>
    <lineage>
        <taxon>Eukaryota</taxon>
        <taxon>Metazoa</taxon>
        <taxon>Spiralia</taxon>
        <taxon>Lophotrochozoa</taxon>
        <taxon>Mollusca</taxon>
        <taxon>Gastropoda</taxon>
        <taxon>Heterobranchia</taxon>
        <taxon>Euthyneura</taxon>
        <taxon>Panpulmonata</taxon>
        <taxon>Sacoglossa</taxon>
        <taxon>Placobranchoidea</taxon>
        <taxon>Plakobranchidae</taxon>
        <taxon>Plakobranchus</taxon>
    </lineage>
</organism>
<keyword evidence="2" id="KW-1185">Reference proteome</keyword>
<proteinExistence type="predicted"/>
<reference evidence="1 2" key="1">
    <citation type="journal article" date="2021" name="Elife">
        <title>Chloroplast acquisition without the gene transfer in kleptoplastic sea slugs, Plakobranchus ocellatus.</title>
        <authorList>
            <person name="Maeda T."/>
            <person name="Takahashi S."/>
            <person name="Yoshida T."/>
            <person name="Shimamura S."/>
            <person name="Takaki Y."/>
            <person name="Nagai Y."/>
            <person name="Toyoda A."/>
            <person name="Suzuki Y."/>
            <person name="Arimoto A."/>
            <person name="Ishii H."/>
            <person name="Satoh N."/>
            <person name="Nishiyama T."/>
            <person name="Hasebe M."/>
            <person name="Maruyama T."/>
            <person name="Minagawa J."/>
            <person name="Obokata J."/>
            <person name="Shigenobu S."/>
        </authorList>
    </citation>
    <scope>NUCLEOTIDE SEQUENCE [LARGE SCALE GENOMIC DNA]</scope>
</reference>
<accession>A0AAV3Y5B4</accession>
<gene>
    <name evidence="1" type="ORF">PoB_000478000</name>
</gene>
<dbReference type="EMBL" id="BLXT01000588">
    <property type="protein sequence ID" value="GFN78274.1"/>
    <property type="molecule type" value="Genomic_DNA"/>
</dbReference>
<evidence type="ECO:0000313" key="2">
    <source>
        <dbReference type="Proteomes" id="UP000735302"/>
    </source>
</evidence>
<dbReference type="AlphaFoldDB" id="A0AAV3Y5B4"/>